<protein>
    <submittedName>
        <fullName evidence="3">Transcription elongation factor NusA</fullName>
    </submittedName>
</protein>
<accession>T0YGH6</accession>
<dbReference type="EMBL" id="AUZY01011897">
    <property type="protein sequence ID" value="EQD32188.1"/>
    <property type="molecule type" value="Genomic_DNA"/>
</dbReference>
<dbReference type="AlphaFoldDB" id="T0YGH6"/>
<keyword evidence="3" id="KW-0251">Elongation factor</keyword>
<dbReference type="Gene3D" id="3.30.1480.10">
    <property type="entry name" value="NusA, N-terminal domain"/>
    <property type="match status" value="1"/>
</dbReference>
<dbReference type="InterPro" id="IPR012340">
    <property type="entry name" value="NA-bd_OB-fold"/>
</dbReference>
<dbReference type="GO" id="GO:0005829">
    <property type="term" value="C:cytosol"/>
    <property type="evidence" value="ECO:0007669"/>
    <property type="project" value="TreeGrafter"/>
</dbReference>
<dbReference type="GO" id="GO:0003700">
    <property type="term" value="F:DNA-binding transcription factor activity"/>
    <property type="evidence" value="ECO:0007669"/>
    <property type="project" value="InterPro"/>
</dbReference>
<reference evidence="3" key="1">
    <citation type="submission" date="2013-08" db="EMBL/GenBank/DDBJ databases">
        <authorList>
            <person name="Mendez C."/>
            <person name="Richter M."/>
            <person name="Ferrer M."/>
            <person name="Sanchez J."/>
        </authorList>
    </citation>
    <scope>NUCLEOTIDE SEQUENCE</scope>
</reference>
<sequence>MRQLQERSGLPSDELLAVVTDAVSDAWAAIEGGAPPLAVALEAETGRLLVQVTQRVVAGEAESSSQLALAEALAVDQKAQPGDLLSRPIDLPPPVLARAAQLAKVRLGRWLKENHQRQLVGEAEEHRGQLVDSIVERTDGGTWFLRAGALQAVLSPEEQIPRERLQRGQHLKVVLLESRAGGRRG</sequence>
<dbReference type="Gene3D" id="2.40.50.140">
    <property type="entry name" value="Nucleic acid-binding proteins"/>
    <property type="match status" value="1"/>
</dbReference>
<dbReference type="InterPro" id="IPR036555">
    <property type="entry name" value="NusA_N_sf"/>
</dbReference>
<dbReference type="PANTHER" id="PTHR22648">
    <property type="entry name" value="TRANSCRIPTION TERMINATION FACTOR NUSA"/>
    <property type="match status" value="1"/>
</dbReference>
<reference evidence="3" key="2">
    <citation type="journal article" date="2014" name="ISME J.">
        <title>Microbial stratification in low pH oxic and suboxic macroscopic growths along an acid mine drainage.</title>
        <authorList>
            <person name="Mendez-Garcia C."/>
            <person name="Mesa V."/>
            <person name="Sprenger R.R."/>
            <person name="Richter M."/>
            <person name="Diez M.S."/>
            <person name="Solano J."/>
            <person name="Bargiela R."/>
            <person name="Golyshina O.V."/>
            <person name="Manteca A."/>
            <person name="Ramos J.L."/>
            <person name="Gallego J.R."/>
            <person name="Llorente I."/>
            <person name="Martins Dos Santos V.A."/>
            <person name="Jensen O.N."/>
            <person name="Pelaez A.I."/>
            <person name="Sanchez J."/>
            <person name="Ferrer M."/>
        </authorList>
    </citation>
    <scope>NUCLEOTIDE SEQUENCE</scope>
</reference>
<dbReference type="SUPFAM" id="SSF69705">
    <property type="entry name" value="Transcription factor NusA, N-terminal domain"/>
    <property type="match status" value="1"/>
</dbReference>
<dbReference type="GO" id="GO:0006353">
    <property type="term" value="P:DNA-templated transcription termination"/>
    <property type="evidence" value="ECO:0007669"/>
    <property type="project" value="InterPro"/>
</dbReference>
<dbReference type="InterPro" id="IPR030842">
    <property type="entry name" value="TF_NusA_bacterial"/>
</dbReference>
<dbReference type="SUPFAM" id="SSF50249">
    <property type="entry name" value="Nucleic acid-binding proteins"/>
    <property type="match status" value="1"/>
</dbReference>
<evidence type="ECO:0000259" key="2">
    <source>
        <dbReference type="Pfam" id="PF08529"/>
    </source>
</evidence>
<dbReference type="GO" id="GO:0031564">
    <property type="term" value="P:transcription antitermination"/>
    <property type="evidence" value="ECO:0007669"/>
    <property type="project" value="InterPro"/>
</dbReference>
<dbReference type="GO" id="GO:0003746">
    <property type="term" value="F:translation elongation factor activity"/>
    <property type="evidence" value="ECO:0007669"/>
    <property type="project" value="UniProtKB-KW"/>
</dbReference>
<proteinExistence type="predicted"/>
<feature type="domain" description="Transcription factor NusA N-terminal" evidence="2">
    <location>
        <begin position="2"/>
        <end position="107"/>
    </location>
</feature>
<gene>
    <name evidence="3" type="ORF">B1B_17798</name>
</gene>
<evidence type="ECO:0000256" key="1">
    <source>
        <dbReference type="ARBA" id="ARBA00022884"/>
    </source>
</evidence>
<feature type="non-terminal residue" evidence="3">
    <location>
        <position position="185"/>
    </location>
</feature>
<name>T0YGH6_9ZZZZ</name>
<keyword evidence="1" id="KW-0694">RNA-binding</keyword>
<dbReference type="PANTHER" id="PTHR22648:SF0">
    <property type="entry name" value="TRANSCRIPTION TERMINATION_ANTITERMINATION PROTEIN NUSA"/>
    <property type="match status" value="1"/>
</dbReference>
<keyword evidence="3" id="KW-0648">Protein biosynthesis</keyword>
<comment type="caution">
    <text evidence="3">The sequence shown here is derived from an EMBL/GenBank/DDBJ whole genome shotgun (WGS) entry which is preliminary data.</text>
</comment>
<dbReference type="GO" id="GO:0003723">
    <property type="term" value="F:RNA binding"/>
    <property type="evidence" value="ECO:0007669"/>
    <property type="project" value="UniProtKB-KW"/>
</dbReference>
<dbReference type="InterPro" id="IPR013735">
    <property type="entry name" value="TF_NusA_N"/>
</dbReference>
<dbReference type="Pfam" id="PF08529">
    <property type="entry name" value="NusA_N"/>
    <property type="match status" value="1"/>
</dbReference>
<organism evidence="3">
    <name type="scientific">mine drainage metagenome</name>
    <dbReference type="NCBI Taxonomy" id="410659"/>
    <lineage>
        <taxon>unclassified sequences</taxon>
        <taxon>metagenomes</taxon>
        <taxon>ecological metagenomes</taxon>
    </lineage>
</organism>
<evidence type="ECO:0000313" key="3">
    <source>
        <dbReference type="EMBL" id="EQD32188.1"/>
    </source>
</evidence>